<protein>
    <recommendedName>
        <fullName evidence="3">CCHC-type domain-containing protein</fullName>
    </recommendedName>
</protein>
<gene>
    <name evidence="4" type="ORF">Tci_386275</name>
</gene>
<keyword evidence="1" id="KW-0862">Zinc</keyword>
<keyword evidence="1" id="KW-0863">Zinc-finger</keyword>
<dbReference type="GO" id="GO:0003676">
    <property type="term" value="F:nucleic acid binding"/>
    <property type="evidence" value="ECO:0007669"/>
    <property type="project" value="InterPro"/>
</dbReference>
<dbReference type="SUPFAM" id="SSF57756">
    <property type="entry name" value="Retrovirus zinc finger-like domains"/>
    <property type="match status" value="1"/>
</dbReference>
<dbReference type="GO" id="GO:0008270">
    <property type="term" value="F:zinc ion binding"/>
    <property type="evidence" value="ECO:0007669"/>
    <property type="project" value="UniProtKB-KW"/>
</dbReference>
<dbReference type="InterPro" id="IPR036875">
    <property type="entry name" value="Znf_CCHC_sf"/>
</dbReference>
<dbReference type="PROSITE" id="PS50158">
    <property type="entry name" value="ZF_CCHC"/>
    <property type="match status" value="1"/>
</dbReference>
<dbReference type="EMBL" id="BKCJ010155064">
    <property type="protein sequence ID" value="GEY14301.1"/>
    <property type="molecule type" value="Genomic_DNA"/>
</dbReference>
<reference evidence="4" key="1">
    <citation type="journal article" date="2019" name="Sci. Rep.">
        <title>Draft genome of Tanacetum cinerariifolium, the natural source of mosquito coil.</title>
        <authorList>
            <person name="Yamashiro T."/>
            <person name="Shiraishi A."/>
            <person name="Satake H."/>
            <person name="Nakayama K."/>
        </authorList>
    </citation>
    <scope>NUCLEOTIDE SEQUENCE</scope>
</reference>
<dbReference type="SMART" id="SM00343">
    <property type="entry name" value="ZnF_C2HC"/>
    <property type="match status" value="1"/>
</dbReference>
<evidence type="ECO:0000256" key="1">
    <source>
        <dbReference type="PROSITE-ProRule" id="PRU00047"/>
    </source>
</evidence>
<dbReference type="InterPro" id="IPR001878">
    <property type="entry name" value="Znf_CCHC"/>
</dbReference>
<evidence type="ECO:0000259" key="3">
    <source>
        <dbReference type="PROSITE" id="PS50158"/>
    </source>
</evidence>
<evidence type="ECO:0000313" key="4">
    <source>
        <dbReference type="EMBL" id="GEY14301.1"/>
    </source>
</evidence>
<dbReference type="AlphaFoldDB" id="A0A699HGP4"/>
<evidence type="ECO:0000256" key="2">
    <source>
        <dbReference type="SAM" id="Coils"/>
    </source>
</evidence>
<keyword evidence="2" id="KW-0175">Coiled coil</keyword>
<feature type="domain" description="CCHC-type" evidence="3">
    <location>
        <begin position="146"/>
        <end position="160"/>
    </location>
</feature>
<keyword evidence="1" id="KW-0479">Metal-binding</keyword>
<dbReference type="Gene3D" id="4.10.60.10">
    <property type="entry name" value="Zinc finger, CCHC-type"/>
    <property type="match status" value="1"/>
</dbReference>
<sequence>MEAGATTTMTAKLPILNSGEYDLWLMRIEQYLLMTDYSLSEVIKNGNKVLKRTVGTNIKKRYGGNKESKKVQRTLIKQQYENFSASTSKTLDQTFDRIQKLISQLEIQGEEMAMLTIRARRFMKRTSRKLDMNGQRIGFDKSKVECFNCHKNGHFARECRAPKNQDNIGSSSSSESEVDSCSKSDKINVLNLDVKLRDNVLAKYTTNLEKAEKERDELILILEKLQNSSKSLNTLLESQVSDKDKTGLGYKAASPVVEGFVNSSDMLENQHNVESRLHKGYHAVPPPFTGNYMPPKCDLRLIDEHIESVYVDVISNIAPSDVKTVESKHKTVDVNHNVWNNTRRVNHKNFANKFTHRHPKRRFFPQAVFTRSGKINTAGASVTTAVRPVNTAGSKSTMNHPRLISNAFKRGHSHVIRPFNKYSTYKRTMFNKEVNAVKAQDVGFGDPSKIGEARLKLMELMKLCTKLSDRVLDLEKTTTAQAKEIADMKKRDKKLERNRRSRTLRMNLFKIGTSRRRSLGKDDASKQGRNLKQRSIFEESNFDVLAIMDVDFELAARLKAEDQRRKPLTKS</sequence>
<accession>A0A699HGP4</accession>
<comment type="caution">
    <text evidence="4">The sequence shown here is derived from an EMBL/GenBank/DDBJ whole genome shotgun (WGS) entry which is preliminary data.</text>
</comment>
<organism evidence="4">
    <name type="scientific">Tanacetum cinerariifolium</name>
    <name type="common">Dalmatian daisy</name>
    <name type="synonym">Chrysanthemum cinerariifolium</name>
    <dbReference type="NCBI Taxonomy" id="118510"/>
    <lineage>
        <taxon>Eukaryota</taxon>
        <taxon>Viridiplantae</taxon>
        <taxon>Streptophyta</taxon>
        <taxon>Embryophyta</taxon>
        <taxon>Tracheophyta</taxon>
        <taxon>Spermatophyta</taxon>
        <taxon>Magnoliopsida</taxon>
        <taxon>eudicotyledons</taxon>
        <taxon>Gunneridae</taxon>
        <taxon>Pentapetalae</taxon>
        <taxon>asterids</taxon>
        <taxon>campanulids</taxon>
        <taxon>Asterales</taxon>
        <taxon>Asteraceae</taxon>
        <taxon>Asteroideae</taxon>
        <taxon>Anthemideae</taxon>
        <taxon>Anthemidinae</taxon>
        <taxon>Tanacetum</taxon>
    </lineage>
</organism>
<feature type="coiled-coil region" evidence="2">
    <location>
        <begin position="201"/>
        <end position="228"/>
    </location>
</feature>
<name>A0A699HGP4_TANCI</name>
<proteinExistence type="predicted"/>